<proteinExistence type="inferred from homology"/>
<reference evidence="3 4" key="1">
    <citation type="submission" date="2019-12" db="EMBL/GenBank/DDBJ databases">
        <title>Mucilaginibacter sp. HMF7410 genome sequencing and assembly.</title>
        <authorList>
            <person name="Kang H."/>
            <person name="Cha I."/>
            <person name="Kim H."/>
            <person name="Joh K."/>
        </authorList>
    </citation>
    <scope>NUCLEOTIDE SEQUENCE [LARGE SCALE GENOMIC DNA]</scope>
    <source>
        <strain evidence="3 4">HMF7410</strain>
    </source>
</reference>
<evidence type="ECO:0000256" key="1">
    <source>
        <dbReference type="ARBA" id="ARBA00008455"/>
    </source>
</evidence>
<dbReference type="EMBL" id="WPIK01000002">
    <property type="protein sequence ID" value="MVN20508.1"/>
    <property type="molecule type" value="Genomic_DNA"/>
</dbReference>
<feature type="domain" description="Peptidase C1A papain C-terminal" evidence="2">
    <location>
        <begin position="35"/>
        <end position="241"/>
    </location>
</feature>
<dbReference type="RefSeq" id="WP_157564055.1">
    <property type="nucleotide sequence ID" value="NZ_WPIK01000002.1"/>
</dbReference>
<comment type="caution">
    <text evidence="3">The sequence shown here is derived from an EMBL/GenBank/DDBJ whole genome shotgun (WGS) entry which is preliminary data.</text>
</comment>
<name>A0A7K1ST69_9SPHI</name>
<accession>A0A7K1ST69</accession>
<dbReference type="InterPro" id="IPR038765">
    <property type="entry name" value="Papain-like_cys_pep_sf"/>
</dbReference>
<evidence type="ECO:0000313" key="4">
    <source>
        <dbReference type="Proteomes" id="UP000462014"/>
    </source>
</evidence>
<dbReference type="InterPro" id="IPR000668">
    <property type="entry name" value="Peptidase_C1A_C"/>
</dbReference>
<dbReference type="Gene3D" id="3.90.70.10">
    <property type="entry name" value="Cysteine proteinases"/>
    <property type="match status" value="1"/>
</dbReference>
<dbReference type="AlphaFoldDB" id="A0A7K1ST69"/>
<protein>
    <submittedName>
        <fullName evidence="3">Peptidase</fullName>
    </submittedName>
</protein>
<keyword evidence="4" id="KW-1185">Reference proteome</keyword>
<dbReference type="PROSITE" id="PS00639">
    <property type="entry name" value="THIOL_PROTEASE_HIS"/>
    <property type="match status" value="1"/>
</dbReference>
<dbReference type="Proteomes" id="UP000462014">
    <property type="component" value="Unassembled WGS sequence"/>
</dbReference>
<dbReference type="SUPFAM" id="SSF54001">
    <property type="entry name" value="Cysteine proteinases"/>
    <property type="match status" value="1"/>
</dbReference>
<organism evidence="3 4">
    <name type="scientific">Mucilaginibacter arboris</name>
    <dbReference type="NCBI Taxonomy" id="2682090"/>
    <lineage>
        <taxon>Bacteria</taxon>
        <taxon>Pseudomonadati</taxon>
        <taxon>Bacteroidota</taxon>
        <taxon>Sphingobacteriia</taxon>
        <taxon>Sphingobacteriales</taxon>
        <taxon>Sphingobacteriaceae</taxon>
        <taxon>Mucilaginibacter</taxon>
    </lineage>
</organism>
<sequence>MDNQQNTPYTFGWLPDLPDQRDFMYAAPMAVMQQLPTTVDLRSQCPPVYDQGHLGSCTANSLAGAYEFDLKKETKPDYMPSRLFIYYNERVLINTVNSDSGAYIRDGIKTMNNQGVCPEKDWPYDISKFTNKPSQKCYDEAKKSQIKSYQRLVNSLTQLKGCLAEGFPFVFGFTVYESFMTQQVAQTGIMPMPQQGEKTVGGHAVMAVGYDDSKNAFIIRNSWNTTWGIKGYFYMPYAYITNSSLCDDFWTIRLV</sequence>
<dbReference type="Pfam" id="PF00112">
    <property type="entry name" value="Peptidase_C1"/>
    <property type="match status" value="1"/>
</dbReference>
<comment type="similarity">
    <text evidence="1">Belongs to the peptidase C1 family.</text>
</comment>
<dbReference type="SMART" id="SM00645">
    <property type="entry name" value="Pept_C1"/>
    <property type="match status" value="1"/>
</dbReference>
<dbReference type="GO" id="GO:0008234">
    <property type="term" value="F:cysteine-type peptidase activity"/>
    <property type="evidence" value="ECO:0007669"/>
    <property type="project" value="InterPro"/>
</dbReference>
<evidence type="ECO:0000313" key="3">
    <source>
        <dbReference type="EMBL" id="MVN20508.1"/>
    </source>
</evidence>
<dbReference type="PANTHER" id="PTHR12411">
    <property type="entry name" value="CYSTEINE PROTEASE FAMILY C1-RELATED"/>
    <property type="match status" value="1"/>
</dbReference>
<dbReference type="InterPro" id="IPR025660">
    <property type="entry name" value="Pept_his_AS"/>
</dbReference>
<dbReference type="CDD" id="cd02619">
    <property type="entry name" value="Peptidase_C1"/>
    <property type="match status" value="1"/>
</dbReference>
<dbReference type="InterPro" id="IPR013128">
    <property type="entry name" value="Peptidase_C1A"/>
</dbReference>
<evidence type="ECO:0000259" key="2">
    <source>
        <dbReference type="SMART" id="SM00645"/>
    </source>
</evidence>
<dbReference type="GO" id="GO:0006508">
    <property type="term" value="P:proteolysis"/>
    <property type="evidence" value="ECO:0007669"/>
    <property type="project" value="InterPro"/>
</dbReference>
<gene>
    <name evidence="3" type="ORF">GO621_03040</name>
</gene>